<dbReference type="STRING" id="101127.A0A1X2GXY9"/>
<sequence>MTIPSSLKLEPCLQRLGTMPEDNPSFVKQVEVIDDVYLLQKILIEKERERVSISNDLEVAARLGLVISETNEALQVKISQLEQENRQLHDTLFLSHSHPHHTPHQTDADQPDADQLVQELAQARQELTRFRSEMDGLSGQLNDMATEMVESRNRVTVYAKRLADLEHKLQTTRETNAQLQSLLQKALSSQKQSSSTTSHMVNNFQSDLARIVTENDRLLTRISELEQQQVETEDRLSVVVTQAKEYASLLESAQTTIQQLSEPRLDEDQETISIPTEDAEVTKGSVFSVEFRQEMQKEIERNLSLRNEIRHRVITADSGPTAERRKPQDGLKSLLAERDHGLLTTSASTSTVTTSSSVSTSTSSSDLLRSNATNNSNSITSPIITSLRPAQFLTGFDNSQPIGLQRASFLKHRFSSSPASIVHHPRYYDQQQQQQHPQALPGDVPSISTRFFQRIASRLEEYERNSIPPTSN</sequence>
<organism evidence="3 4">
    <name type="scientific">Hesseltinella vesiculosa</name>
    <dbReference type="NCBI Taxonomy" id="101127"/>
    <lineage>
        <taxon>Eukaryota</taxon>
        <taxon>Fungi</taxon>
        <taxon>Fungi incertae sedis</taxon>
        <taxon>Mucoromycota</taxon>
        <taxon>Mucoromycotina</taxon>
        <taxon>Mucoromycetes</taxon>
        <taxon>Mucorales</taxon>
        <taxon>Cunninghamellaceae</taxon>
        <taxon>Hesseltinella</taxon>
    </lineage>
</organism>
<reference evidence="3 4" key="1">
    <citation type="submission" date="2016-07" db="EMBL/GenBank/DDBJ databases">
        <title>Pervasive Adenine N6-methylation of Active Genes in Fungi.</title>
        <authorList>
            <consortium name="DOE Joint Genome Institute"/>
            <person name="Mondo S.J."/>
            <person name="Dannebaum R.O."/>
            <person name="Kuo R.C."/>
            <person name="Labutti K."/>
            <person name="Haridas S."/>
            <person name="Kuo A."/>
            <person name="Salamov A."/>
            <person name="Ahrendt S.R."/>
            <person name="Lipzen A."/>
            <person name="Sullivan W."/>
            <person name="Andreopoulos W.B."/>
            <person name="Clum A."/>
            <person name="Lindquist E."/>
            <person name="Daum C."/>
            <person name="Ramamoorthy G.K."/>
            <person name="Gryganskyi A."/>
            <person name="Culley D."/>
            <person name="Magnuson J.K."/>
            <person name="James T.Y."/>
            <person name="O'Malley M.A."/>
            <person name="Stajich J.E."/>
            <person name="Spatafora J.W."/>
            <person name="Visel A."/>
            <person name="Grigoriev I.V."/>
        </authorList>
    </citation>
    <scope>NUCLEOTIDE SEQUENCE [LARGE SCALE GENOMIC DNA]</scope>
    <source>
        <strain evidence="3 4">NRRL 3301</strain>
    </source>
</reference>
<evidence type="ECO:0000313" key="4">
    <source>
        <dbReference type="Proteomes" id="UP000242146"/>
    </source>
</evidence>
<feature type="coiled-coil region" evidence="1">
    <location>
        <begin position="67"/>
        <end position="182"/>
    </location>
</feature>
<feature type="region of interest" description="Disordered" evidence="2">
    <location>
        <begin position="342"/>
        <end position="380"/>
    </location>
</feature>
<gene>
    <name evidence="3" type="ORF">DM01DRAFT_1379529</name>
</gene>
<name>A0A1X2GXY9_9FUNG</name>
<dbReference type="Proteomes" id="UP000242146">
    <property type="component" value="Unassembled WGS sequence"/>
</dbReference>
<accession>A0A1X2GXY9</accession>
<feature type="coiled-coil region" evidence="1">
    <location>
        <begin position="208"/>
        <end position="235"/>
    </location>
</feature>
<evidence type="ECO:0000256" key="2">
    <source>
        <dbReference type="SAM" id="MobiDB-lite"/>
    </source>
</evidence>
<proteinExistence type="predicted"/>
<evidence type="ECO:0000313" key="3">
    <source>
        <dbReference type="EMBL" id="ORX62951.1"/>
    </source>
</evidence>
<feature type="compositionally biased region" description="Low complexity" evidence="2">
    <location>
        <begin position="344"/>
        <end position="380"/>
    </location>
</feature>
<dbReference type="AlphaFoldDB" id="A0A1X2GXY9"/>
<dbReference type="OrthoDB" id="5585416at2759"/>
<dbReference type="Gene3D" id="1.10.287.1490">
    <property type="match status" value="1"/>
</dbReference>
<keyword evidence="1" id="KW-0175">Coiled coil</keyword>
<protein>
    <submittedName>
        <fullName evidence="3">Uncharacterized protein</fullName>
    </submittedName>
</protein>
<comment type="caution">
    <text evidence="3">The sequence shown here is derived from an EMBL/GenBank/DDBJ whole genome shotgun (WGS) entry which is preliminary data.</text>
</comment>
<evidence type="ECO:0000256" key="1">
    <source>
        <dbReference type="SAM" id="Coils"/>
    </source>
</evidence>
<dbReference type="EMBL" id="MCGT01000001">
    <property type="protein sequence ID" value="ORX62951.1"/>
    <property type="molecule type" value="Genomic_DNA"/>
</dbReference>
<keyword evidence="4" id="KW-1185">Reference proteome</keyword>